<evidence type="ECO:0000259" key="2">
    <source>
        <dbReference type="PROSITE" id="PS51733"/>
    </source>
</evidence>
<sequence>MEIICIESINSTHLFLCEQIRNKKIIKNTALYALEQTQGIGSRENSWQSSKGNLHLSFCLKEKDLPKDLPLASVSIYFAYLIKEILEIQGSKIWLKWPNDLYLDDKKAGGVMSTKISDFIIGGVGLNITFAPKNRALCDIKISIENLVKEFVKKLEKKILWKNIFSKYMLEFEKSRHFSVHYEGKIFSLKDTCLYQDGSILLNNKRVYSLR</sequence>
<dbReference type="PROSITE" id="PS51733">
    <property type="entry name" value="BPL_LPL_CATALYTIC"/>
    <property type="match status" value="1"/>
</dbReference>
<gene>
    <name evidence="3" type="ORF">CQA69_05075</name>
</gene>
<reference evidence="3 4" key="1">
    <citation type="submission" date="2018-05" db="EMBL/GenBank/DDBJ databases">
        <title>Novel Campyloabacter and Helicobacter Species and Strains.</title>
        <authorList>
            <person name="Mannion A.J."/>
            <person name="Shen Z."/>
            <person name="Fox J.G."/>
        </authorList>
    </citation>
    <scope>NUCLEOTIDE SEQUENCE [LARGE SCALE GENOMIC DNA]</scope>
    <source>
        <strain evidence="4">MIT17-664</strain>
    </source>
</reference>
<dbReference type="Gene3D" id="3.30.930.10">
    <property type="entry name" value="Bira Bifunctional Protein, Domain 2"/>
    <property type="match status" value="1"/>
</dbReference>
<dbReference type="EMBL" id="NXLZ01000007">
    <property type="protein sequence ID" value="TKX30835.1"/>
    <property type="molecule type" value="Genomic_DNA"/>
</dbReference>
<comment type="caution">
    <text evidence="3">The sequence shown here is derived from an EMBL/GenBank/DDBJ whole genome shotgun (WGS) entry which is preliminary data.</text>
</comment>
<protein>
    <submittedName>
        <fullName evidence="3">Biotin--[acetyl-CoA-carboxylase] ligase</fullName>
    </submittedName>
</protein>
<dbReference type="OrthoDB" id="9807064at2"/>
<feature type="domain" description="BPL/LPL catalytic" evidence="2">
    <location>
        <begin position="1"/>
        <end position="173"/>
    </location>
</feature>
<name>A0A4U7BKP9_9BACT</name>
<dbReference type="PANTHER" id="PTHR12835">
    <property type="entry name" value="BIOTIN PROTEIN LIGASE"/>
    <property type="match status" value="1"/>
</dbReference>
<dbReference type="SUPFAM" id="SSF55681">
    <property type="entry name" value="Class II aaRS and biotin synthetases"/>
    <property type="match status" value="1"/>
</dbReference>
<evidence type="ECO:0000313" key="4">
    <source>
        <dbReference type="Proteomes" id="UP000308838"/>
    </source>
</evidence>
<keyword evidence="1 3" id="KW-0436">Ligase</keyword>
<dbReference type="Proteomes" id="UP000308838">
    <property type="component" value="Unassembled WGS sequence"/>
</dbReference>
<dbReference type="InterPro" id="IPR045864">
    <property type="entry name" value="aa-tRNA-synth_II/BPL/LPL"/>
</dbReference>
<dbReference type="GO" id="GO:0005737">
    <property type="term" value="C:cytoplasm"/>
    <property type="evidence" value="ECO:0007669"/>
    <property type="project" value="TreeGrafter"/>
</dbReference>
<dbReference type="InterPro" id="IPR004408">
    <property type="entry name" value="Biotin_CoA_COase_ligase"/>
</dbReference>
<organism evidence="3 4">
    <name type="scientific">Campylobacter estrildidarum</name>
    <dbReference type="NCBI Taxonomy" id="2510189"/>
    <lineage>
        <taxon>Bacteria</taxon>
        <taxon>Pseudomonadati</taxon>
        <taxon>Campylobacterota</taxon>
        <taxon>Epsilonproteobacteria</taxon>
        <taxon>Campylobacterales</taxon>
        <taxon>Campylobacteraceae</taxon>
        <taxon>Campylobacter</taxon>
    </lineage>
</organism>
<dbReference type="GO" id="GO:0004077">
    <property type="term" value="F:biotin--[biotin carboxyl-carrier protein] ligase activity"/>
    <property type="evidence" value="ECO:0007669"/>
    <property type="project" value="InterPro"/>
</dbReference>
<dbReference type="Pfam" id="PF03099">
    <property type="entry name" value="BPL_LplA_LipB"/>
    <property type="match status" value="1"/>
</dbReference>
<evidence type="ECO:0000256" key="1">
    <source>
        <dbReference type="ARBA" id="ARBA00022598"/>
    </source>
</evidence>
<dbReference type="PANTHER" id="PTHR12835:SF5">
    <property type="entry name" value="BIOTIN--PROTEIN LIGASE"/>
    <property type="match status" value="1"/>
</dbReference>
<dbReference type="InterPro" id="IPR004143">
    <property type="entry name" value="BPL_LPL_catalytic"/>
</dbReference>
<keyword evidence="4" id="KW-1185">Reference proteome</keyword>
<dbReference type="NCBIfam" id="NF006294">
    <property type="entry name" value="PRK08477.1"/>
    <property type="match status" value="1"/>
</dbReference>
<dbReference type="NCBIfam" id="TIGR00121">
    <property type="entry name" value="birA_ligase"/>
    <property type="match status" value="1"/>
</dbReference>
<proteinExistence type="predicted"/>
<dbReference type="AlphaFoldDB" id="A0A4U7BKP9"/>
<evidence type="ECO:0000313" key="3">
    <source>
        <dbReference type="EMBL" id="TKX30835.1"/>
    </source>
</evidence>
<dbReference type="RefSeq" id="WP_137620719.1">
    <property type="nucleotide sequence ID" value="NZ_NXLZ01000007.1"/>
</dbReference>
<accession>A0A4U7BKP9</accession>